<comment type="similarity">
    <text evidence="1">Belongs to the nitroreductase family.</text>
</comment>
<keyword evidence="2" id="KW-0560">Oxidoreductase</keyword>
<dbReference type="PANTHER" id="PTHR43673:SF10">
    <property type="entry name" value="NADH DEHYDROGENASE_NAD(P)H NITROREDUCTASE XCC3605-RELATED"/>
    <property type="match status" value="1"/>
</dbReference>
<dbReference type="KEGG" id="lack:FLP15_11550"/>
<reference evidence="4 5" key="1">
    <citation type="submission" date="2019-07" db="EMBL/GenBank/DDBJ databases">
        <title>Genome sequencing of KACC 19320.</title>
        <authorList>
            <person name="Heo J."/>
            <person name="Kim S.-J."/>
            <person name="Kim J.-S."/>
            <person name="Hong S.-B."/>
            <person name="Kwon S.-W."/>
        </authorList>
    </citation>
    <scope>NUCLEOTIDE SEQUENCE [LARGE SCALE GENOMIC DNA]</scope>
    <source>
        <strain evidence="4 5">KACC 19320</strain>
    </source>
</reference>
<evidence type="ECO:0000313" key="4">
    <source>
        <dbReference type="EMBL" id="QDK71686.1"/>
    </source>
</evidence>
<dbReference type="CDD" id="cd02137">
    <property type="entry name" value="MhqN-like"/>
    <property type="match status" value="1"/>
</dbReference>
<dbReference type="Proteomes" id="UP000315128">
    <property type="component" value="Chromosome"/>
</dbReference>
<dbReference type="InterPro" id="IPR000415">
    <property type="entry name" value="Nitroreductase-like"/>
</dbReference>
<dbReference type="PANTHER" id="PTHR43673">
    <property type="entry name" value="NAD(P)H NITROREDUCTASE YDGI-RELATED"/>
    <property type="match status" value="1"/>
</dbReference>
<protein>
    <submittedName>
        <fullName evidence="4">Nitroreductase family protein</fullName>
    </submittedName>
</protein>
<feature type="domain" description="Nitroreductase" evidence="3">
    <location>
        <begin position="9"/>
        <end position="182"/>
    </location>
</feature>
<dbReference type="GO" id="GO:0016491">
    <property type="term" value="F:oxidoreductase activity"/>
    <property type="evidence" value="ECO:0007669"/>
    <property type="project" value="UniProtKB-KW"/>
</dbReference>
<evidence type="ECO:0000313" key="5">
    <source>
        <dbReference type="Proteomes" id="UP000315128"/>
    </source>
</evidence>
<dbReference type="AlphaFoldDB" id="A0A514ZAT2"/>
<accession>A0A514ZAT2</accession>
<organism evidence="4 5">
    <name type="scientific">Lactococcus protaetiae</name>
    <dbReference type="NCBI Taxonomy" id="2592653"/>
    <lineage>
        <taxon>Bacteria</taxon>
        <taxon>Bacillati</taxon>
        <taxon>Bacillota</taxon>
        <taxon>Bacilli</taxon>
        <taxon>Lactobacillales</taxon>
        <taxon>Streptococcaceae</taxon>
        <taxon>Lactococcus</taxon>
    </lineage>
</organism>
<name>A0A514ZAT2_9LACT</name>
<sequence length="203" mass="23385">MSPLEFLDARSSVRAFDPNAKISTEEIKNILSHAANAPSSNNFQPWKVIVIKNKAKQKILKTFSANQKQVEDSSAVFLILGDKSAYDIQKIMDFNLRNNIIHQDELREKIERVTTYLQLHPEDIENEGLRFDVGLFSMNLMYVVRAFGYESVPMRGVFFDKIMDYLNIPKTYEPILMLPVGKALQPGFPHLRYPIDEFSNIIE</sequence>
<dbReference type="Pfam" id="PF00881">
    <property type="entry name" value="Nitroreductase"/>
    <property type="match status" value="1"/>
</dbReference>
<evidence type="ECO:0000259" key="3">
    <source>
        <dbReference type="Pfam" id="PF00881"/>
    </source>
</evidence>
<keyword evidence="5" id="KW-1185">Reference proteome</keyword>
<dbReference type="Gene3D" id="3.40.109.10">
    <property type="entry name" value="NADH Oxidase"/>
    <property type="match status" value="1"/>
</dbReference>
<proteinExistence type="inferred from homology"/>
<dbReference type="InterPro" id="IPR029479">
    <property type="entry name" value="Nitroreductase"/>
</dbReference>
<dbReference type="EMBL" id="CP041356">
    <property type="protein sequence ID" value="QDK71686.1"/>
    <property type="molecule type" value="Genomic_DNA"/>
</dbReference>
<dbReference type="OrthoDB" id="9782629at2"/>
<evidence type="ECO:0000256" key="2">
    <source>
        <dbReference type="ARBA" id="ARBA00023002"/>
    </source>
</evidence>
<dbReference type="SUPFAM" id="SSF55469">
    <property type="entry name" value="FMN-dependent nitroreductase-like"/>
    <property type="match status" value="1"/>
</dbReference>
<evidence type="ECO:0000256" key="1">
    <source>
        <dbReference type="ARBA" id="ARBA00007118"/>
    </source>
</evidence>
<gene>
    <name evidence="4" type="ORF">FLP15_11550</name>
</gene>
<dbReference type="RefSeq" id="WP_142767233.1">
    <property type="nucleotide sequence ID" value="NZ_CP041356.1"/>
</dbReference>